<evidence type="ECO:0000313" key="3">
    <source>
        <dbReference type="Proteomes" id="UP000283429"/>
    </source>
</evidence>
<evidence type="ECO:0000313" key="2">
    <source>
        <dbReference type="EMBL" id="RHD71803.1"/>
    </source>
</evidence>
<dbReference type="PANTHER" id="PTHR30619">
    <property type="entry name" value="DNA INTERNALIZATION/COMPETENCE PROTEIN COMEC/REC2"/>
    <property type="match status" value="1"/>
</dbReference>
<reference evidence="2 3" key="1">
    <citation type="submission" date="2018-08" db="EMBL/GenBank/DDBJ databases">
        <title>A genome reference for cultivated species of the human gut microbiota.</title>
        <authorList>
            <person name="Zou Y."/>
            <person name="Xue W."/>
            <person name="Luo G."/>
        </authorList>
    </citation>
    <scope>NUCLEOTIDE SEQUENCE [LARGE SCALE GENOMIC DNA]</scope>
    <source>
        <strain evidence="2 3">AM30-40</strain>
    </source>
</reference>
<name>A0A414GS52_PHOVU</name>
<proteinExistence type="predicted"/>
<dbReference type="RefSeq" id="WP_118171359.1">
    <property type="nucleotide sequence ID" value="NZ_QSJM01000089.1"/>
</dbReference>
<sequence length="97" mass="10993">MHAILNTFKSGVGDCVFMRLIKDDATFSIMIDCGKYTPEINLFIKEKLHKHIDLLIVTHIDDDHINGVCEMLIAMPEITIGKIFYNCYQLLSGEGAF</sequence>
<gene>
    <name evidence="2" type="ORF">DW783_20590</name>
</gene>
<dbReference type="PANTHER" id="PTHR30619:SF1">
    <property type="entry name" value="RECOMBINATION PROTEIN 2"/>
    <property type="match status" value="1"/>
</dbReference>
<dbReference type="Pfam" id="PF00753">
    <property type="entry name" value="Lactamase_B"/>
    <property type="match status" value="1"/>
</dbReference>
<dbReference type="InterPro" id="IPR052159">
    <property type="entry name" value="Competence_DNA_uptake"/>
</dbReference>
<dbReference type="InterPro" id="IPR001279">
    <property type="entry name" value="Metallo-B-lactamas"/>
</dbReference>
<dbReference type="InterPro" id="IPR036866">
    <property type="entry name" value="RibonucZ/Hydroxyglut_hydro"/>
</dbReference>
<organism evidence="2 3">
    <name type="scientific">Phocaeicola vulgatus</name>
    <name type="common">Bacteroides vulgatus</name>
    <dbReference type="NCBI Taxonomy" id="821"/>
    <lineage>
        <taxon>Bacteria</taxon>
        <taxon>Pseudomonadati</taxon>
        <taxon>Bacteroidota</taxon>
        <taxon>Bacteroidia</taxon>
        <taxon>Bacteroidales</taxon>
        <taxon>Bacteroidaceae</taxon>
        <taxon>Phocaeicola</taxon>
    </lineage>
</organism>
<dbReference type="SUPFAM" id="SSF56281">
    <property type="entry name" value="Metallo-hydrolase/oxidoreductase"/>
    <property type="match status" value="1"/>
</dbReference>
<feature type="domain" description="Metallo-beta-lactamase" evidence="1">
    <location>
        <begin position="17"/>
        <end position="68"/>
    </location>
</feature>
<dbReference type="AlphaFoldDB" id="A0A414GS52"/>
<evidence type="ECO:0000259" key="1">
    <source>
        <dbReference type="Pfam" id="PF00753"/>
    </source>
</evidence>
<accession>A0A414GS52</accession>
<dbReference type="Proteomes" id="UP000283429">
    <property type="component" value="Unassembled WGS sequence"/>
</dbReference>
<protein>
    <recommendedName>
        <fullName evidence="1">Metallo-beta-lactamase domain-containing protein</fullName>
    </recommendedName>
</protein>
<dbReference type="Gene3D" id="3.60.15.10">
    <property type="entry name" value="Ribonuclease Z/Hydroxyacylglutathione hydrolase-like"/>
    <property type="match status" value="1"/>
</dbReference>
<comment type="caution">
    <text evidence="2">The sequence shown here is derived from an EMBL/GenBank/DDBJ whole genome shotgun (WGS) entry which is preliminary data.</text>
</comment>
<dbReference type="EMBL" id="QSJM01000089">
    <property type="protein sequence ID" value="RHD71803.1"/>
    <property type="molecule type" value="Genomic_DNA"/>
</dbReference>